<feature type="transmembrane region" description="Helical" evidence="1">
    <location>
        <begin position="172"/>
        <end position="192"/>
    </location>
</feature>
<evidence type="ECO:0000256" key="1">
    <source>
        <dbReference type="SAM" id="Phobius"/>
    </source>
</evidence>
<dbReference type="EMBL" id="BARV01003910">
    <property type="protein sequence ID" value="GAI13265.1"/>
    <property type="molecule type" value="Genomic_DNA"/>
</dbReference>
<feature type="transmembrane region" description="Helical" evidence="1">
    <location>
        <begin position="55"/>
        <end position="79"/>
    </location>
</feature>
<evidence type="ECO:0008006" key="3">
    <source>
        <dbReference type="Google" id="ProtNLM"/>
    </source>
</evidence>
<reference evidence="2" key="1">
    <citation type="journal article" date="2014" name="Front. Microbiol.">
        <title>High frequency of phylogenetically diverse reductive dehalogenase-homologous genes in deep subseafloor sedimentary metagenomes.</title>
        <authorList>
            <person name="Kawai M."/>
            <person name="Futagami T."/>
            <person name="Toyoda A."/>
            <person name="Takaki Y."/>
            <person name="Nishi S."/>
            <person name="Hori S."/>
            <person name="Arai W."/>
            <person name="Tsubouchi T."/>
            <person name="Morono Y."/>
            <person name="Uchiyama I."/>
            <person name="Ito T."/>
            <person name="Fujiyama A."/>
            <person name="Inagaki F."/>
            <person name="Takami H."/>
        </authorList>
    </citation>
    <scope>NUCLEOTIDE SEQUENCE</scope>
    <source>
        <strain evidence="2">Expedition CK06-06</strain>
    </source>
</reference>
<evidence type="ECO:0000313" key="2">
    <source>
        <dbReference type="EMBL" id="GAI13265.1"/>
    </source>
</evidence>
<feature type="transmembrane region" description="Helical" evidence="1">
    <location>
        <begin position="146"/>
        <end position="165"/>
    </location>
</feature>
<dbReference type="AlphaFoldDB" id="X1MF03"/>
<comment type="caution">
    <text evidence="2">The sequence shown here is derived from an EMBL/GenBank/DDBJ whole genome shotgun (WGS) entry which is preliminary data.</text>
</comment>
<accession>X1MF03</accession>
<keyword evidence="1" id="KW-1133">Transmembrane helix</keyword>
<feature type="transmembrane region" description="Helical" evidence="1">
    <location>
        <begin position="110"/>
        <end position="134"/>
    </location>
</feature>
<sequence length="198" mass="22323">MKSFHEFIERIKEYREISEVDEYARRLFSMNGFDGCITILGVLIGFYIQNINEPLLIFKVGFAAAIAMAMSGLWGAYLTERSERIKDLKELERVTISDLNNTKIGSALRFATIVVAMVDAIAPFVTAFLALIPFLFAKILDIKTCYYISFIILFSTLFLLGMFLGRVSKENLLIAAIKTVIAGIMCVLIITFTERFIG</sequence>
<gene>
    <name evidence="2" type="ORF">S06H3_09036</name>
</gene>
<keyword evidence="1" id="KW-0472">Membrane</keyword>
<proteinExistence type="predicted"/>
<name>X1MF03_9ZZZZ</name>
<keyword evidence="1" id="KW-0812">Transmembrane</keyword>
<organism evidence="2">
    <name type="scientific">marine sediment metagenome</name>
    <dbReference type="NCBI Taxonomy" id="412755"/>
    <lineage>
        <taxon>unclassified sequences</taxon>
        <taxon>metagenomes</taxon>
        <taxon>ecological metagenomes</taxon>
    </lineage>
</organism>
<feature type="transmembrane region" description="Helical" evidence="1">
    <location>
        <begin position="32"/>
        <end position="49"/>
    </location>
</feature>
<protein>
    <recommendedName>
        <fullName evidence="3">VIT family protein</fullName>
    </recommendedName>
</protein>